<feature type="non-terminal residue" evidence="1">
    <location>
        <position position="1"/>
    </location>
</feature>
<gene>
    <name evidence="1" type="ORF">Tco_0823702</name>
</gene>
<dbReference type="Proteomes" id="UP001151760">
    <property type="component" value="Unassembled WGS sequence"/>
</dbReference>
<organism evidence="1 2">
    <name type="scientific">Tanacetum coccineum</name>
    <dbReference type="NCBI Taxonomy" id="301880"/>
    <lineage>
        <taxon>Eukaryota</taxon>
        <taxon>Viridiplantae</taxon>
        <taxon>Streptophyta</taxon>
        <taxon>Embryophyta</taxon>
        <taxon>Tracheophyta</taxon>
        <taxon>Spermatophyta</taxon>
        <taxon>Magnoliopsida</taxon>
        <taxon>eudicotyledons</taxon>
        <taxon>Gunneridae</taxon>
        <taxon>Pentapetalae</taxon>
        <taxon>asterids</taxon>
        <taxon>campanulids</taxon>
        <taxon>Asterales</taxon>
        <taxon>Asteraceae</taxon>
        <taxon>Asteroideae</taxon>
        <taxon>Anthemideae</taxon>
        <taxon>Anthemidinae</taxon>
        <taxon>Tanacetum</taxon>
    </lineage>
</organism>
<sequence>GRDLGDQLRATHVAVNRLKGTSLDVQEITSSCGKRRADQQLESHVFQMQTQLGGRNVRPRLSANFLHTGNATSVGITQSLHNQSTESVFLHTEGNIVCVRSKERKSRERKVVKDKNEERMRSATLAKSNPKPELLDLNIVLVLHSTFNWSGVGVDTAYPRHGYAVSSLMDTAYWSSE</sequence>
<evidence type="ECO:0000313" key="1">
    <source>
        <dbReference type="EMBL" id="GJT02533.1"/>
    </source>
</evidence>
<reference evidence="1" key="1">
    <citation type="journal article" date="2022" name="Int. J. Mol. Sci.">
        <title>Draft Genome of Tanacetum Coccineum: Genomic Comparison of Closely Related Tanacetum-Family Plants.</title>
        <authorList>
            <person name="Yamashiro T."/>
            <person name="Shiraishi A."/>
            <person name="Nakayama K."/>
            <person name="Satake H."/>
        </authorList>
    </citation>
    <scope>NUCLEOTIDE SEQUENCE</scope>
</reference>
<accession>A0ABQ5AMS2</accession>
<comment type="caution">
    <text evidence="1">The sequence shown here is derived from an EMBL/GenBank/DDBJ whole genome shotgun (WGS) entry which is preliminary data.</text>
</comment>
<reference evidence="1" key="2">
    <citation type="submission" date="2022-01" db="EMBL/GenBank/DDBJ databases">
        <authorList>
            <person name="Yamashiro T."/>
            <person name="Shiraishi A."/>
            <person name="Satake H."/>
            <person name="Nakayama K."/>
        </authorList>
    </citation>
    <scope>NUCLEOTIDE SEQUENCE</scope>
</reference>
<evidence type="ECO:0000313" key="2">
    <source>
        <dbReference type="Proteomes" id="UP001151760"/>
    </source>
</evidence>
<protein>
    <submittedName>
        <fullName evidence="1">Uncharacterized protein</fullName>
    </submittedName>
</protein>
<keyword evidence="2" id="KW-1185">Reference proteome</keyword>
<proteinExistence type="predicted"/>
<dbReference type="EMBL" id="BQNB010012356">
    <property type="protein sequence ID" value="GJT02533.1"/>
    <property type="molecule type" value="Genomic_DNA"/>
</dbReference>
<name>A0ABQ5AMS2_9ASTR</name>